<keyword evidence="2" id="KW-1185">Reference proteome</keyword>
<name>A0ABN5V9Z7_9ACTN</name>
<sequence length="126" mass="13915">MARKLSPAERLASAEKDFLLEEIADQSSWDQFIVEQAVFHFGQRHNEWSCNDLRDVLPELGHGFLGAAINSLRTAGIIEHTDRTVPSTQANTHAHRIAVWTLTDKGRAIAAQRQAARAEQSKAAAA</sequence>
<proteinExistence type="predicted"/>
<accession>A0ABN5V9Z7</accession>
<reference evidence="1 2" key="1">
    <citation type="journal article" date="2010" name="ChemBioChem">
        <title>Cloning and characterization of the biosynthetic gene cluster of 16-membered macrolide antibiotic FD-891: involvement of a dual functional cytochrome P450 monooxygenase catalyzing epoxidation and hydroxylation.</title>
        <authorList>
            <person name="Kudo F."/>
            <person name="Motegi A."/>
            <person name="Mizoue K."/>
            <person name="Eguchi T."/>
        </authorList>
    </citation>
    <scope>NUCLEOTIDE SEQUENCE [LARGE SCALE GENOMIC DNA]</scope>
    <source>
        <strain evidence="1 2">A-8890</strain>
    </source>
</reference>
<protein>
    <recommendedName>
        <fullName evidence="3">MarR family transcriptional regulator</fullName>
    </recommendedName>
</protein>
<reference evidence="1 2" key="2">
    <citation type="journal article" date="2023" name="ChemBioChem">
        <title>Acyltransferase Domain Exchange between Two Independent Type I Polyketide Synthases in the Same Producer Strain of Macrolide Antibiotics.</title>
        <authorList>
            <person name="Kudo F."/>
            <person name="Kishikawa K."/>
            <person name="Tsuboi K."/>
            <person name="Kido T."/>
            <person name="Usui T."/>
            <person name="Hashimoto J."/>
            <person name="Shin-Ya K."/>
            <person name="Miyanaga A."/>
            <person name="Eguchi T."/>
        </authorList>
    </citation>
    <scope>NUCLEOTIDE SEQUENCE [LARGE SCALE GENOMIC DNA]</scope>
    <source>
        <strain evidence="1 2">A-8890</strain>
    </source>
</reference>
<dbReference type="EMBL" id="AP018448">
    <property type="protein sequence ID" value="BBC30056.1"/>
    <property type="molecule type" value="Genomic_DNA"/>
</dbReference>
<evidence type="ECO:0000313" key="1">
    <source>
        <dbReference type="EMBL" id="BBC30056.1"/>
    </source>
</evidence>
<dbReference type="RefSeq" id="WP_286248370.1">
    <property type="nucleotide sequence ID" value="NZ_AP018448.1"/>
</dbReference>
<gene>
    <name evidence="1" type="ORF">SGFS_013500</name>
</gene>
<evidence type="ECO:0000313" key="2">
    <source>
        <dbReference type="Proteomes" id="UP001321542"/>
    </source>
</evidence>
<dbReference type="Proteomes" id="UP001321542">
    <property type="component" value="Chromosome"/>
</dbReference>
<evidence type="ECO:0008006" key="3">
    <source>
        <dbReference type="Google" id="ProtNLM"/>
    </source>
</evidence>
<organism evidence="1 2">
    <name type="scientific">Streptomyces graminofaciens</name>
    <dbReference type="NCBI Taxonomy" id="68212"/>
    <lineage>
        <taxon>Bacteria</taxon>
        <taxon>Bacillati</taxon>
        <taxon>Actinomycetota</taxon>
        <taxon>Actinomycetes</taxon>
        <taxon>Kitasatosporales</taxon>
        <taxon>Streptomycetaceae</taxon>
        <taxon>Streptomyces</taxon>
    </lineage>
</organism>